<evidence type="ECO:0000313" key="3">
    <source>
        <dbReference type="Proteomes" id="UP000504607"/>
    </source>
</evidence>
<keyword evidence="2" id="KW-0472">Membrane</keyword>
<keyword evidence="2" id="KW-1133">Transmembrane helix</keyword>
<feature type="region of interest" description="Disordered" evidence="1">
    <location>
        <begin position="146"/>
        <end position="172"/>
    </location>
</feature>
<dbReference type="SUPFAM" id="SSF64356">
    <property type="entry name" value="SNARE-like"/>
    <property type="match status" value="1"/>
</dbReference>
<dbReference type="RefSeq" id="XP_010930542.1">
    <property type="nucleotide sequence ID" value="XM_010932240.3"/>
</dbReference>
<gene>
    <name evidence="4" type="primary">LOC105051688</name>
</gene>
<name>A0A6I9RQ23_ELAGV</name>
<dbReference type="GeneID" id="105051688"/>
<dbReference type="Proteomes" id="UP000504607">
    <property type="component" value="Chromosome 9"/>
</dbReference>
<reference evidence="4" key="1">
    <citation type="submission" date="2025-08" db="UniProtKB">
        <authorList>
            <consortium name="RefSeq"/>
        </authorList>
    </citation>
    <scope>IDENTIFICATION</scope>
</reference>
<evidence type="ECO:0000256" key="1">
    <source>
        <dbReference type="SAM" id="MobiDB-lite"/>
    </source>
</evidence>
<sequence>MEFQPPPGNVVFCCVSRGNQILHKFSGGDHELEALAERCLEKAPTLHSWYSRTVNSRTFSFLMEDNYTYFAIVDVSTGNSDTRWFLEQLRDSFKASKNGFQDELVPFIGRLISSLKSMSWNQTSDGASTDGSTNSARMLLLRKASEKYDGEKSKERALETEDGGEEHSDRGIRIELPHEPVGSVVSLRKSLSSRSRGPQHARKLWWCQVKVVLAIDVILCLVLFGVWLGVCRGFQCLS</sequence>
<dbReference type="InParanoid" id="A0A6I9RQ23"/>
<feature type="transmembrane region" description="Helical" evidence="2">
    <location>
        <begin position="204"/>
        <end position="230"/>
    </location>
</feature>
<keyword evidence="3" id="KW-1185">Reference proteome</keyword>
<accession>A0A6I9RQ23</accession>
<dbReference type="OrthoDB" id="1871923at2759"/>
<dbReference type="InterPro" id="IPR044783">
    <property type="entry name" value="PHYL"/>
</dbReference>
<protein>
    <submittedName>
        <fullName evidence="4">Phytolongin Phyl1.1</fullName>
    </submittedName>
</protein>
<evidence type="ECO:0000313" key="4">
    <source>
        <dbReference type="RefSeq" id="XP_010930542.1"/>
    </source>
</evidence>
<dbReference type="GO" id="GO:0016020">
    <property type="term" value="C:membrane"/>
    <property type="evidence" value="ECO:0007669"/>
    <property type="project" value="InterPro"/>
</dbReference>
<dbReference type="PANTHER" id="PTHR47461:SF1">
    <property type="entry name" value="PHYTOLONGIN PHYL1.2"/>
    <property type="match status" value="1"/>
</dbReference>
<proteinExistence type="predicted"/>
<dbReference type="PANTHER" id="PTHR47461">
    <property type="entry name" value="PHYTOLONGIN PHYL1.2"/>
    <property type="match status" value="1"/>
</dbReference>
<organism evidence="3 4">
    <name type="scientific">Elaeis guineensis var. tenera</name>
    <name type="common">Oil palm</name>
    <dbReference type="NCBI Taxonomy" id="51953"/>
    <lineage>
        <taxon>Eukaryota</taxon>
        <taxon>Viridiplantae</taxon>
        <taxon>Streptophyta</taxon>
        <taxon>Embryophyta</taxon>
        <taxon>Tracheophyta</taxon>
        <taxon>Spermatophyta</taxon>
        <taxon>Magnoliopsida</taxon>
        <taxon>Liliopsida</taxon>
        <taxon>Arecaceae</taxon>
        <taxon>Arecoideae</taxon>
        <taxon>Cocoseae</taxon>
        <taxon>Elaeidinae</taxon>
        <taxon>Elaeis</taxon>
    </lineage>
</organism>
<dbReference type="AlphaFoldDB" id="A0A6I9RQ23"/>
<dbReference type="KEGG" id="egu:105051688"/>
<keyword evidence="2" id="KW-0812">Transmembrane</keyword>
<evidence type="ECO:0000256" key="2">
    <source>
        <dbReference type="SAM" id="Phobius"/>
    </source>
</evidence>
<dbReference type="InterPro" id="IPR011012">
    <property type="entry name" value="Longin-like_dom_sf"/>
</dbReference>
<dbReference type="Gene3D" id="3.30.450.50">
    <property type="entry name" value="Longin domain"/>
    <property type="match status" value="1"/>
</dbReference>